<gene>
    <name evidence="2" type="ORF">GGE12_005220</name>
</gene>
<comment type="caution">
    <text evidence="2">The sequence shown here is derived from an EMBL/GenBank/DDBJ whole genome shotgun (WGS) entry which is preliminary data.</text>
</comment>
<accession>A0A7W6RT52</accession>
<evidence type="ECO:0000313" key="2">
    <source>
        <dbReference type="EMBL" id="MBB4277413.1"/>
    </source>
</evidence>
<dbReference type="GO" id="GO:0006310">
    <property type="term" value="P:DNA recombination"/>
    <property type="evidence" value="ECO:0007669"/>
    <property type="project" value="UniProtKB-KW"/>
</dbReference>
<dbReference type="InterPro" id="IPR013762">
    <property type="entry name" value="Integrase-like_cat_sf"/>
</dbReference>
<keyword evidence="1" id="KW-0233">DNA recombination</keyword>
<dbReference type="Proteomes" id="UP000533641">
    <property type="component" value="Unassembled WGS sequence"/>
</dbReference>
<reference evidence="2 3" key="1">
    <citation type="submission" date="2020-08" db="EMBL/GenBank/DDBJ databases">
        <title>Genomic Encyclopedia of Type Strains, Phase IV (KMG-V): Genome sequencing to study the core and pangenomes of soil and plant-associated prokaryotes.</title>
        <authorList>
            <person name="Whitman W."/>
        </authorList>
    </citation>
    <scope>NUCLEOTIDE SEQUENCE [LARGE SCALE GENOMIC DNA]</scope>
    <source>
        <strain evidence="2 3">SEMIA 402</strain>
    </source>
</reference>
<proteinExistence type="predicted"/>
<evidence type="ECO:0000256" key="1">
    <source>
        <dbReference type="ARBA" id="ARBA00023172"/>
    </source>
</evidence>
<evidence type="ECO:0000313" key="3">
    <source>
        <dbReference type="Proteomes" id="UP000533641"/>
    </source>
</evidence>
<protein>
    <submittedName>
        <fullName evidence="2">Integrase</fullName>
    </submittedName>
</protein>
<dbReference type="AlphaFoldDB" id="A0A7W6RT52"/>
<dbReference type="Gene3D" id="1.10.443.10">
    <property type="entry name" value="Intergrase catalytic core"/>
    <property type="match status" value="1"/>
</dbReference>
<name>A0A7W6RT52_9HYPH</name>
<dbReference type="GO" id="GO:0015074">
    <property type="term" value="P:DNA integration"/>
    <property type="evidence" value="ECO:0007669"/>
    <property type="project" value="InterPro"/>
</dbReference>
<dbReference type="EMBL" id="JACIGM010000013">
    <property type="protein sequence ID" value="MBB4277413.1"/>
    <property type="molecule type" value="Genomic_DNA"/>
</dbReference>
<dbReference type="InterPro" id="IPR011010">
    <property type="entry name" value="DNA_brk_join_enz"/>
</dbReference>
<dbReference type="SUPFAM" id="SSF56349">
    <property type="entry name" value="DNA breaking-rejoining enzymes"/>
    <property type="match status" value="1"/>
</dbReference>
<sequence length="96" mass="10380">MRGVSDASFKLVHRDDARIPAGELVFFVLRKEAILPEDLIAMLEALDRAGLRNRAVLLIGFARGLRRSKITGLDLGRDQTEAGAAGSRCFAGKASL</sequence>
<organism evidence="2 3">
    <name type="scientific">Rhizobium mongolense</name>
    <dbReference type="NCBI Taxonomy" id="57676"/>
    <lineage>
        <taxon>Bacteria</taxon>
        <taxon>Pseudomonadati</taxon>
        <taxon>Pseudomonadota</taxon>
        <taxon>Alphaproteobacteria</taxon>
        <taxon>Hyphomicrobiales</taxon>
        <taxon>Rhizobiaceae</taxon>
        <taxon>Rhizobium/Agrobacterium group</taxon>
        <taxon>Rhizobium</taxon>
    </lineage>
</organism>
<dbReference type="GO" id="GO:0003677">
    <property type="term" value="F:DNA binding"/>
    <property type="evidence" value="ECO:0007669"/>
    <property type="project" value="InterPro"/>
</dbReference>